<sequence length="162" mass="18802">MKYDNYIVFVTSLICDSFNYTVFVYFVAHVPNITDVLNVLNVGFKEGIFGHFLNFSITNQSSQLLLHLIQRMCKRKSTSQLHFLIGGRVLKFGLREFSLITSLNYHEIPDINQEDIKGGGQLKRVYFENLKNVTRQYLNVIFNISTAGTNEDRIKMAKLYYL</sequence>
<feature type="transmembrane region" description="Helical" evidence="1">
    <location>
        <begin position="7"/>
        <end position="28"/>
    </location>
</feature>
<dbReference type="InterPro" id="IPR015410">
    <property type="entry name" value="DUF1985"/>
</dbReference>
<proteinExistence type="predicted"/>
<feature type="transmembrane region" description="Helical" evidence="1">
    <location>
        <begin position="48"/>
        <end position="69"/>
    </location>
</feature>
<keyword evidence="1" id="KW-0812">Transmembrane</keyword>
<protein>
    <recommendedName>
        <fullName evidence="2">DUF1985 domain-containing protein</fullName>
    </recommendedName>
</protein>
<dbReference type="Gramene" id="MELO3C034753.2.1">
    <property type="protein sequence ID" value="MELO3C034753.2.1"/>
    <property type="gene ID" value="MELO3C034753.2"/>
</dbReference>
<dbReference type="PANTHER" id="PTHR48449">
    <property type="entry name" value="DUF1985 DOMAIN-CONTAINING PROTEIN"/>
    <property type="match status" value="1"/>
</dbReference>
<organism evidence="3">
    <name type="scientific">Cucumis melo</name>
    <name type="common">Muskmelon</name>
    <dbReference type="NCBI Taxonomy" id="3656"/>
    <lineage>
        <taxon>Eukaryota</taxon>
        <taxon>Viridiplantae</taxon>
        <taxon>Streptophyta</taxon>
        <taxon>Embryophyta</taxon>
        <taxon>Tracheophyta</taxon>
        <taxon>Spermatophyta</taxon>
        <taxon>Magnoliopsida</taxon>
        <taxon>eudicotyledons</taxon>
        <taxon>Gunneridae</taxon>
        <taxon>Pentapetalae</taxon>
        <taxon>rosids</taxon>
        <taxon>fabids</taxon>
        <taxon>Cucurbitales</taxon>
        <taxon>Cucurbitaceae</taxon>
        <taxon>Benincaseae</taxon>
        <taxon>Cucumis</taxon>
    </lineage>
</organism>
<evidence type="ECO:0000256" key="1">
    <source>
        <dbReference type="SAM" id="Phobius"/>
    </source>
</evidence>
<keyword evidence="1" id="KW-0472">Membrane</keyword>
<accession>A0A9I9EJL0</accession>
<evidence type="ECO:0000259" key="2">
    <source>
        <dbReference type="Pfam" id="PF09331"/>
    </source>
</evidence>
<feature type="domain" description="DUF1985" evidence="2">
    <location>
        <begin position="71"/>
        <end position="161"/>
    </location>
</feature>
<evidence type="ECO:0000313" key="3">
    <source>
        <dbReference type="EnsemblPlants" id="MELO3C034753.2.1"/>
    </source>
</evidence>
<name>A0A9I9EJL0_CUCME</name>
<dbReference type="AlphaFoldDB" id="A0A9I9EJL0"/>
<dbReference type="Pfam" id="PF09331">
    <property type="entry name" value="DUF1985"/>
    <property type="match status" value="1"/>
</dbReference>
<dbReference type="EnsemblPlants" id="MELO3C034753.2.1">
    <property type="protein sequence ID" value="MELO3C034753.2.1"/>
    <property type="gene ID" value="MELO3C034753.2"/>
</dbReference>
<reference evidence="3" key="1">
    <citation type="submission" date="2023-03" db="UniProtKB">
        <authorList>
            <consortium name="EnsemblPlants"/>
        </authorList>
    </citation>
    <scope>IDENTIFICATION</scope>
</reference>
<keyword evidence="1" id="KW-1133">Transmembrane helix</keyword>
<dbReference type="PANTHER" id="PTHR48449:SF1">
    <property type="entry name" value="DUF1985 DOMAIN-CONTAINING PROTEIN"/>
    <property type="match status" value="1"/>
</dbReference>